<dbReference type="GO" id="GO:0005634">
    <property type="term" value="C:nucleus"/>
    <property type="evidence" value="ECO:0007669"/>
    <property type="project" value="TreeGrafter"/>
</dbReference>
<name>A0A8C5SMX1_LATLA</name>
<dbReference type="PANTHER" id="PTHR12387">
    <property type="entry name" value="26S PROTEASOME NON-ATPASE REGULATORY SUBUNIT 8"/>
    <property type="match status" value="1"/>
</dbReference>
<sequence>FESHPCYYFVFNMPGYHSHVVDLIILFLSQGCFFCCSGSGGDDCITCSSLQYLMEGSYNKVFLAKGNIPAESYAFFIDILLDTVRDEIASCIEKAYEKILLNEATRMLFFTPKKMSDYAKKRGWLLGANNHYCFTGQQQKLEDATIPSTELAKQVIEYARQLEMIV</sequence>
<proteinExistence type="predicted"/>
<protein>
    <submittedName>
        <fullName evidence="3">Proteasome 26S subunit, non-ATPase 8</fullName>
    </submittedName>
</protein>
<dbReference type="GO" id="GO:0008541">
    <property type="term" value="C:proteasome regulatory particle, lid subcomplex"/>
    <property type="evidence" value="ECO:0007669"/>
    <property type="project" value="TreeGrafter"/>
</dbReference>
<keyword evidence="1" id="KW-0647">Proteasome</keyword>
<dbReference type="GO" id="GO:0005829">
    <property type="term" value="C:cytosol"/>
    <property type="evidence" value="ECO:0007669"/>
    <property type="project" value="TreeGrafter"/>
</dbReference>
<dbReference type="Pfam" id="PF10075">
    <property type="entry name" value="CSN8_PSD8_EIF3K"/>
    <property type="match status" value="1"/>
</dbReference>
<dbReference type="GeneTree" id="ENSGT00390000014682"/>
<evidence type="ECO:0000259" key="2">
    <source>
        <dbReference type="Pfam" id="PF10075"/>
    </source>
</evidence>
<dbReference type="AlphaFoldDB" id="A0A8C5SMX1"/>
<evidence type="ECO:0000256" key="1">
    <source>
        <dbReference type="ARBA" id="ARBA00022942"/>
    </source>
</evidence>
<feature type="domain" description="CSN8/PSMD8/EIF3K" evidence="2">
    <location>
        <begin position="51"/>
        <end position="140"/>
    </location>
</feature>
<evidence type="ECO:0000313" key="3">
    <source>
        <dbReference type="Ensembl" id="ENSLLTP00000018169.1"/>
    </source>
</evidence>
<evidence type="ECO:0000313" key="4">
    <source>
        <dbReference type="Proteomes" id="UP000694406"/>
    </source>
</evidence>
<dbReference type="GO" id="GO:0043161">
    <property type="term" value="P:proteasome-mediated ubiquitin-dependent protein catabolic process"/>
    <property type="evidence" value="ECO:0007669"/>
    <property type="project" value="TreeGrafter"/>
</dbReference>
<dbReference type="Ensembl" id="ENSLLTT00000018849.1">
    <property type="protein sequence ID" value="ENSLLTP00000018169.1"/>
    <property type="gene ID" value="ENSLLTG00000013769.1"/>
</dbReference>
<dbReference type="InterPro" id="IPR033464">
    <property type="entry name" value="CSN8_PSD8_EIF3K"/>
</dbReference>
<dbReference type="PANTHER" id="PTHR12387:SF0">
    <property type="entry name" value="26S PROTEASOME NON-ATPASE REGULATORY SUBUNIT 8"/>
    <property type="match status" value="1"/>
</dbReference>
<keyword evidence="4" id="KW-1185">Reference proteome</keyword>
<dbReference type="Proteomes" id="UP000694406">
    <property type="component" value="Unplaced"/>
</dbReference>
<reference evidence="3" key="2">
    <citation type="submission" date="2025-09" db="UniProtKB">
        <authorList>
            <consortium name="Ensembl"/>
        </authorList>
    </citation>
    <scope>IDENTIFICATION</scope>
</reference>
<dbReference type="Gene3D" id="1.25.40.990">
    <property type="match status" value="1"/>
</dbReference>
<reference evidence="3" key="1">
    <citation type="submission" date="2025-08" db="UniProtKB">
        <authorList>
            <consortium name="Ensembl"/>
        </authorList>
    </citation>
    <scope>IDENTIFICATION</scope>
</reference>
<dbReference type="InterPro" id="IPR006746">
    <property type="entry name" value="26S_Psome_Rpn12"/>
</dbReference>
<accession>A0A8C5SMX1</accession>
<organism evidence="3 4">
    <name type="scientific">Laticauda laticaudata</name>
    <name type="common">Blue-ringed sea krait</name>
    <name type="synonym">Blue-lipped sea krait</name>
    <dbReference type="NCBI Taxonomy" id="8630"/>
    <lineage>
        <taxon>Eukaryota</taxon>
        <taxon>Metazoa</taxon>
        <taxon>Chordata</taxon>
        <taxon>Craniata</taxon>
        <taxon>Vertebrata</taxon>
        <taxon>Euteleostomi</taxon>
        <taxon>Lepidosauria</taxon>
        <taxon>Squamata</taxon>
        <taxon>Bifurcata</taxon>
        <taxon>Unidentata</taxon>
        <taxon>Episquamata</taxon>
        <taxon>Toxicofera</taxon>
        <taxon>Serpentes</taxon>
        <taxon>Colubroidea</taxon>
        <taxon>Elapidae</taxon>
        <taxon>Laticaudinae</taxon>
        <taxon>Laticauda</taxon>
    </lineage>
</organism>